<protein>
    <submittedName>
        <fullName evidence="1">Uncharacterized protein</fullName>
    </submittedName>
</protein>
<dbReference type="AlphaFoldDB" id="A0A9W8JYV5"/>
<dbReference type="Proteomes" id="UP001148786">
    <property type="component" value="Unassembled WGS sequence"/>
</dbReference>
<proteinExistence type="predicted"/>
<organism evidence="1 2">
    <name type="scientific">Agrocybe chaxingu</name>
    <dbReference type="NCBI Taxonomy" id="84603"/>
    <lineage>
        <taxon>Eukaryota</taxon>
        <taxon>Fungi</taxon>
        <taxon>Dikarya</taxon>
        <taxon>Basidiomycota</taxon>
        <taxon>Agaricomycotina</taxon>
        <taxon>Agaricomycetes</taxon>
        <taxon>Agaricomycetidae</taxon>
        <taxon>Agaricales</taxon>
        <taxon>Agaricineae</taxon>
        <taxon>Strophariaceae</taxon>
        <taxon>Agrocybe</taxon>
    </lineage>
</organism>
<accession>A0A9W8JYV5</accession>
<evidence type="ECO:0000313" key="2">
    <source>
        <dbReference type="Proteomes" id="UP001148786"/>
    </source>
</evidence>
<keyword evidence="2" id="KW-1185">Reference proteome</keyword>
<gene>
    <name evidence="1" type="ORF">NLJ89_g5275</name>
</gene>
<evidence type="ECO:0000313" key="1">
    <source>
        <dbReference type="EMBL" id="KAJ3509335.1"/>
    </source>
</evidence>
<reference evidence="1" key="1">
    <citation type="submission" date="2022-07" db="EMBL/GenBank/DDBJ databases">
        <title>Genome Sequence of Agrocybe chaxingu.</title>
        <authorList>
            <person name="Buettner E."/>
        </authorList>
    </citation>
    <scope>NUCLEOTIDE SEQUENCE</scope>
    <source>
        <strain evidence="1">MP-N11</strain>
    </source>
</reference>
<comment type="caution">
    <text evidence="1">The sequence shown here is derived from an EMBL/GenBank/DDBJ whole genome shotgun (WGS) entry which is preliminary data.</text>
</comment>
<sequence>MANYNFGFALLNTTTGTFEWAFALYSTVAPQATVQLFRREYDPSVQAYRVVHRPTTFSAVYGVVQISQPPFPANLYTTVFNTARDHSPDERGLNPGRVSWGSAAWAIRLVLQLRQLVNFPLRLQDHDIYVHVTNQLIAQLQNMQWVRNQQVPCVKLSNGGF</sequence>
<dbReference type="OrthoDB" id="10342797at2759"/>
<name>A0A9W8JYV5_9AGAR</name>
<dbReference type="EMBL" id="JANKHO010000485">
    <property type="protein sequence ID" value="KAJ3509335.1"/>
    <property type="molecule type" value="Genomic_DNA"/>
</dbReference>